<proteinExistence type="predicted"/>
<dbReference type="Proteomes" id="UP000008064">
    <property type="component" value="Unassembled WGS sequence"/>
</dbReference>
<dbReference type="FunFam" id="3.40.50.300:FF:002582">
    <property type="entry name" value="Nicotinamide riboside kinase, variant"/>
    <property type="match status" value="1"/>
</dbReference>
<evidence type="ECO:0008006" key="2">
    <source>
        <dbReference type="Google" id="ProtNLM"/>
    </source>
</evidence>
<protein>
    <recommendedName>
        <fullName evidence="2">Phosphoribulokinase/uridine kinase domain-containing protein</fullName>
    </recommendedName>
</protein>
<evidence type="ECO:0000313" key="1">
    <source>
        <dbReference type="EMBL" id="EGO25159.1"/>
    </source>
</evidence>
<dbReference type="InterPro" id="IPR027417">
    <property type="entry name" value="P-loop_NTPase"/>
</dbReference>
<dbReference type="PRINTS" id="PR00988">
    <property type="entry name" value="URIDINKINASE"/>
</dbReference>
<organism>
    <name type="scientific">Serpula lacrymans var. lacrymans (strain S7.9)</name>
    <name type="common">Dry rot fungus</name>
    <dbReference type="NCBI Taxonomy" id="578457"/>
    <lineage>
        <taxon>Eukaryota</taxon>
        <taxon>Fungi</taxon>
        <taxon>Dikarya</taxon>
        <taxon>Basidiomycota</taxon>
        <taxon>Agaricomycotina</taxon>
        <taxon>Agaricomycetes</taxon>
        <taxon>Agaricomycetidae</taxon>
        <taxon>Boletales</taxon>
        <taxon>Coniophorineae</taxon>
        <taxon>Serpulaceae</taxon>
        <taxon>Serpula</taxon>
    </lineage>
</organism>
<dbReference type="SUPFAM" id="SSF52540">
    <property type="entry name" value="P-loop containing nucleoside triphosphate hydrolases"/>
    <property type="match status" value="1"/>
</dbReference>
<accession>F8NU85</accession>
<dbReference type="OrthoDB" id="10041966at2759"/>
<dbReference type="HOGENOM" id="CLU_058668_1_1_1"/>
<sequence>MAGDVASEQAENKKTRVILVGVGGASCSGKTTLAKHLKRILPNSVIIHQDDFAPQQGSLPIHPIYQVEDWDSAAGAIEWPRLASVLKEVKRSGKIPPDYQSHDHLNEQRDVSVSDETFSKWKKVFENVQNQKEAEGEEVVWGLVDGFLLYWDQDVIDQFDIRFMLRVPRDLLKSRREERSGYFTAESLVTLEGTLWKDPPFYWDGIAYPAYVDAHQHIFENGDVEKGKLKGTVDKLILLEGAQMSMSEIVERCLEELLAYGV</sequence>
<name>F8NU85_SERL9</name>
<dbReference type="GeneID" id="18818815"/>
<dbReference type="AlphaFoldDB" id="F8NU85"/>
<gene>
    <name evidence="1" type="ORF">SERLADRAFT_464880</name>
</gene>
<dbReference type="KEGG" id="sla:SERLADRAFT_464880"/>
<dbReference type="Gene3D" id="3.40.50.300">
    <property type="entry name" value="P-loop containing nucleotide triphosphate hydrolases"/>
    <property type="match status" value="1"/>
</dbReference>
<dbReference type="EMBL" id="GL945433">
    <property type="protein sequence ID" value="EGO25159.1"/>
    <property type="molecule type" value="Genomic_DNA"/>
</dbReference>
<dbReference type="PANTHER" id="PTHR10285">
    <property type="entry name" value="URIDINE KINASE"/>
    <property type="match status" value="1"/>
</dbReference>
<dbReference type="CDD" id="cd02024">
    <property type="entry name" value="NRK1"/>
    <property type="match status" value="1"/>
</dbReference>
<dbReference type="RefSeq" id="XP_007317281.1">
    <property type="nucleotide sequence ID" value="XM_007317219.1"/>
</dbReference>
<reference evidence="1" key="1">
    <citation type="submission" date="2011-04" db="EMBL/GenBank/DDBJ databases">
        <title>Evolution of plant cell wall degrading machinery underlies the functional diversity of forest fungi.</title>
        <authorList>
            <consortium name="US DOE Joint Genome Institute (JGI-PGF)"/>
            <person name="Eastwood D.C."/>
            <person name="Floudas D."/>
            <person name="Binder M."/>
            <person name="Majcherczyk A."/>
            <person name="Schneider P."/>
            <person name="Aerts A."/>
            <person name="Asiegbu F.O."/>
            <person name="Baker S.E."/>
            <person name="Barry K."/>
            <person name="Bendiksby M."/>
            <person name="Blumentritt M."/>
            <person name="Coutinho P.M."/>
            <person name="Cullen D."/>
            <person name="Cullen D."/>
            <person name="Gathman A."/>
            <person name="Goodell B."/>
            <person name="Henrissat B."/>
            <person name="Ihrmark K."/>
            <person name="Kauserud H."/>
            <person name="Kohler A."/>
            <person name="LaButti K."/>
            <person name="Lapidus A."/>
            <person name="Lavin J.L."/>
            <person name="Lee Y.-H."/>
            <person name="Lindquist E."/>
            <person name="Lilly W."/>
            <person name="Lucas S."/>
            <person name="Morin E."/>
            <person name="Murat C."/>
            <person name="Oguiza J.A."/>
            <person name="Park J."/>
            <person name="Pisabarro A.G."/>
            <person name="Riley R."/>
            <person name="Rosling A."/>
            <person name="Salamov A."/>
            <person name="Schmidt O."/>
            <person name="Schmutz J."/>
            <person name="Skrede I."/>
            <person name="Stenlid J."/>
            <person name="Wiebenga A."/>
            <person name="Xie X."/>
            <person name="Kues U."/>
            <person name="Hibbett D.S."/>
            <person name="Hoffmeister D."/>
            <person name="Hogberg N."/>
            <person name="Martin F."/>
            <person name="Grigoriev I.V."/>
            <person name="Watkinson S.C."/>
        </authorList>
    </citation>
    <scope>NUCLEOTIDE SEQUENCE</scope>
    <source>
        <strain evidence="1">S7.9</strain>
    </source>
</reference>